<protein>
    <submittedName>
        <fullName evidence="1">Unplaced genomic scaffold K443scaffold_68, whole genome shotgun sequence</fullName>
    </submittedName>
</protein>
<dbReference type="AlphaFoldDB" id="A0A0C9Y0R4"/>
<dbReference type="EMBL" id="KN838603">
    <property type="protein sequence ID" value="KIK01653.1"/>
    <property type="molecule type" value="Genomic_DNA"/>
</dbReference>
<organism evidence="1 2">
    <name type="scientific">Laccaria amethystina LaAM-08-1</name>
    <dbReference type="NCBI Taxonomy" id="1095629"/>
    <lineage>
        <taxon>Eukaryota</taxon>
        <taxon>Fungi</taxon>
        <taxon>Dikarya</taxon>
        <taxon>Basidiomycota</taxon>
        <taxon>Agaricomycotina</taxon>
        <taxon>Agaricomycetes</taxon>
        <taxon>Agaricomycetidae</taxon>
        <taxon>Agaricales</taxon>
        <taxon>Agaricineae</taxon>
        <taxon>Hydnangiaceae</taxon>
        <taxon>Laccaria</taxon>
    </lineage>
</organism>
<reference evidence="2" key="2">
    <citation type="submission" date="2015-01" db="EMBL/GenBank/DDBJ databases">
        <title>Evolutionary Origins and Diversification of the Mycorrhizal Mutualists.</title>
        <authorList>
            <consortium name="DOE Joint Genome Institute"/>
            <consortium name="Mycorrhizal Genomics Consortium"/>
            <person name="Kohler A."/>
            <person name="Kuo A."/>
            <person name="Nagy L.G."/>
            <person name="Floudas D."/>
            <person name="Copeland A."/>
            <person name="Barry K.W."/>
            <person name="Cichocki N."/>
            <person name="Veneault-Fourrey C."/>
            <person name="LaButti K."/>
            <person name="Lindquist E.A."/>
            <person name="Lipzen A."/>
            <person name="Lundell T."/>
            <person name="Morin E."/>
            <person name="Murat C."/>
            <person name="Riley R."/>
            <person name="Ohm R."/>
            <person name="Sun H."/>
            <person name="Tunlid A."/>
            <person name="Henrissat B."/>
            <person name="Grigoriev I.V."/>
            <person name="Hibbett D.S."/>
            <person name="Martin F."/>
        </authorList>
    </citation>
    <scope>NUCLEOTIDE SEQUENCE [LARGE SCALE GENOMIC DNA]</scope>
    <source>
        <strain evidence="2">LaAM-08-1</strain>
    </source>
</reference>
<evidence type="ECO:0000313" key="1">
    <source>
        <dbReference type="EMBL" id="KIK01653.1"/>
    </source>
</evidence>
<keyword evidence="2" id="KW-1185">Reference proteome</keyword>
<accession>A0A0C9Y0R4</accession>
<name>A0A0C9Y0R4_9AGAR</name>
<evidence type="ECO:0000313" key="2">
    <source>
        <dbReference type="Proteomes" id="UP000054477"/>
    </source>
</evidence>
<reference evidence="1 2" key="1">
    <citation type="submission" date="2014-04" db="EMBL/GenBank/DDBJ databases">
        <authorList>
            <consortium name="DOE Joint Genome Institute"/>
            <person name="Kuo A."/>
            <person name="Kohler A."/>
            <person name="Nagy L.G."/>
            <person name="Floudas D."/>
            <person name="Copeland A."/>
            <person name="Barry K.W."/>
            <person name="Cichocki N."/>
            <person name="Veneault-Fourrey C."/>
            <person name="LaButti K."/>
            <person name="Lindquist E.A."/>
            <person name="Lipzen A."/>
            <person name="Lundell T."/>
            <person name="Morin E."/>
            <person name="Murat C."/>
            <person name="Sun H."/>
            <person name="Tunlid A."/>
            <person name="Henrissat B."/>
            <person name="Grigoriev I.V."/>
            <person name="Hibbett D.S."/>
            <person name="Martin F."/>
            <person name="Nordberg H.P."/>
            <person name="Cantor M.N."/>
            <person name="Hua S.X."/>
        </authorList>
    </citation>
    <scope>NUCLEOTIDE SEQUENCE [LARGE SCALE GENOMIC DNA]</scope>
    <source>
        <strain evidence="1 2">LaAM-08-1</strain>
    </source>
</reference>
<proteinExistence type="predicted"/>
<sequence>MCKGNLKGRSTMNAAMEHFDNTCVRLMLRSRVASKWELWIQLTLARSYPRRPRTFSARGRRNPKLSAATCGSPFRGSQMDFYDSRACNKVGRGNFNVNDRLS</sequence>
<dbReference type="Proteomes" id="UP000054477">
    <property type="component" value="Unassembled WGS sequence"/>
</dbReference>
<gene>
    <name evidence="1" type="ORF">K443DRAFT_552132</name>
</gene>
<dbReference type="HOGENOM" id="CLU_2277949_0_0_1"/>